<dbReference type="InterPro" id="IPR038532">
    <property type="entry name" value="NDUFS4-like_sf"/>
</dbReference>
<dbReference type="Proteomes" id="UP000324091">
    <property type="component" value="Chromosome 5"/>
</dbReference>
<evidence type="ECO:0000256" key="7">
    <source>
        <dbReference type="ARBA" id="ARBA00022792"/>
    </source>
</evidence>
<comment type="caution">
    <text evidence="14">The sequence shown here is derived from an EMBL/GenBank/DDBJ whole genome shotgun (WGS) entry which is preliminary data.</text>
</comment>
<keyword evidence="9 12" id="KW-0249">Electron transport</keyword>
<evidence type="ECO:0000256" key="12">
    <source>
        <dbReference type="RuleBase" id="RU367010"/>
    </source>
</evidence>
<accession>A0A5C6MZ83</accession>
<reference evidence="14 15" key="1">
    <citation type="submission" date="2019-04" db="EMBL/GenBank/DDBJ databases">
        <title>Chromosome genome assembly for Takifugu flavidus.</title>
        <authorList>
            <person name="Xiao S."/>
        </authorList>
    </citation>
    <scope>NUCLEOTIDE SEQUENCE [LARGE SCALE GENOMIC DNA]</scope>
    <source>
        <strain evidence="14">HTHZ2018</strain>
        <tissue evidence="14">Muscle</tissue>
    </source>
</reference>
<proteinExistence type="inferred from homology"/>
<comment type="function">
    <text evidence="1 12">Accessory subunit of the mitochondrial membrane respiratory chain NADH dehydrogenase (Complex I), that is believed not to be involved in catalysis. Complex I functions in the transfer of electrons from NADH to the respiratory chain. The immediate electron acceptor for the enzyme is believed to be ubiquinone.</text>
</comment>
<evidence type="ECO:0000256" key="9">
    <source>
        <dbReference type="ARBA" id="ARBA00022982"/>
    </source>
</evidence>
<evidence type="ECO:0000313" key="14">
    <source>
        <dbReference type="EMBL" id="TWW60326.1"/>
    </source>
</evidence>
<name>A0A5C6MZ83_9TELE</name>
<evidence type="ECO:0000256" key="3">
    <source>
        <dbReference type="ARBA" id="ARBA00005882"/>
    </source>
</evidence>
<evidence type="ECO:0000256" key="8">
    <source>
        <dbReference type="ARBA" id="ARBA00022946"/>
    </source>
</evidence>
<keyword evidence="10 12" id="KW-0496">Mitochondrion</keyword>
<evidence type="ECO:0000313" key="15">
    <source>
        <dbReference type="Proteomes" id="UP000324091"/>
    </source>
</evidence>
<dbReference type="Pfam" id="PF04800">
    <property type="entry name" value="NDUS4"/>
    <property type="match status" value="1"/>
</dbReference>
<evidence type="ECO:0000256" key="5">
    <source>
        <dbReference type="ARBA" id="ARBA00022448"/>
    </source>
</evidence>
<dbReference type="EMBL" id="RHFK02000018">
    <property type="protein sequence ID" value="TWW60326.1"/>
    <property type="molecule type" value="Genomic_DNA"/>
</dbReference>
<evidence type="ECO:0000256" key="11">
    <source>
        <dbReference type="ARBA" id="ARBA00023136"/>
    </source>
</evidence>
<dbReference type="Gene3D" id="3.30.160.190">
    <property type="entry name" value="atu1810 like domain"/>
    <property type="match status" value="1"/>
</dbReference>
<comment type="subcellular location">
    <subcellularLocation>
        <location evidence="2 12">Mitochondrion inner membrane</location>
        <topology evidence="2 12">Peripheral membrane protein</topology>
        <orientation evidence="2 12">Matrix side</orientation>
    </subcellularLocation>
</comment>
<comment type="similarity">
    <text evidence="3 12">Belongs to the complex I NDUFS4 subunit family.</text>
</comment>
<sequence>MASSMSLLGLGRLSFFNAASKLAFNSIRSTSTSTSRLAEKPGQDTQLITVDEKLDITTLTGVPEEHIKTRKVHIFVPAKSSMQSGVHGTKKWKMDFDTRERWENPLMGWASTADPLSNMVLSFASKEDAVAFAEKNGKATTHLGGARCFLMLPRSTPEFPDPVTLRVPMRVRRGHRRPVTGKSPSLREGDHLGKLLQTQQRKPGSLCLSHRESWSYDITEKRNPKPRVKSYGANFSWDKRSRRSAK</sequence>
<protein>
    <recommendedName>
        <fullName evidence="4 12">NADH dehydrogenase [ubiquinone] iron-sulfur protein 4, mitochondrial</fullName>
    </recommendedName>
</protein>
<keyword evidence="8 12" id="KW-0809">Transit peptide</keyword>
<evidence type="ECO:0000256" key="10">
    <source>
        <dbReference type="ARBA" id="ARBA00023128"/>
    </source>
</evidence>
<dbReference type="PANTHER" id="PTHR12219:SF8">
    <property type="entry name" value="NADH DEHYDROGENASE [UBIQUINONE] IRON-SULFUR PROTEIN 4, MITOCHONDRIAL"/>
    <property type="match status" value="1"/>
</dbReference>
<gene>
    <name evidence="14" type="ORF">D4764_05G0004160</name>
</gene>
<dbReference type="GO" id="GO:0005743">
    <property type="term" value="C:mitochondrial inner membrane"/>
    <property type="evidence" value="ECO:0007669"/>
    <property type="project" value="UniProtKB-SubCell"/>
</dbReference>
<keyword evidence="5 12" id="KW-0813">Transport</keyword>
<evidence type="ECO:0000256" key="1">
    <source>
        <dbReference type="ARBA" id="ARBA00003195"/>
    </source>
</evidence>
<keyword evidence="7 12" id="KW-0999">Mitochondrion inner membrane</keyword>
<keyword evidence="15" id="KW-1185">Reference proteome</keyword>
<keyword evidence="14" id="KW-0830">Ubiquinone</keyword>
<evidence type="ECO:0000256" key="4">
    <source>
        <dbReference type="ARBA" id="ARBA00015796"/>
    </source>
</evidence>
<dbReference type="PANTHER" id="PTHR12219">
    <property type="entry name" value="NADH-UBIQUINONE OXIDOREDUCTASE"/>
    <property type="match status" value="1"/>
</dbReference>
<dbReference type="GO" id="GO:0022900">
    <property type="term" value="P:electron transport chain"/>
    <property type="evidence" value="ECO:0007669"/>
    <property type="project" value="InterPro"/>
</dbReference>
<keyword evidence="6 12" id="KW-0679">Respiratory chain</keyword>
<dbReference type="AlphaFoldDB" id="A0A5C6MZ83"/>
<dbReference type="FunFam" id="3.30.160.190:FF:000001">
    <property type="entry name" value="NADH-ubiquinone oxidoreductase 21 kDa subunit mitochondrial"/>
    <property type="match status" value="1"/>
</dbReference>
<organism evidence="14 15">
    <name type="scientific">Takifugu flavidus</name>
    <name type="common">sansaifugu</name>
    <dbReference type="NCBI Taxonomy" id="433684"/>
    <lineage>
        <taxon>Eukaryota</taxon>
        <taxon>Metazoa</taxon>
        <taxon>Chordata</taxon>
        <taxon>Craniata</taxon>
        <taxon>Vertebrata</taxon>
        <taxon>Euteleostomi</taxon>
        <taxon>Actinopterygii</taxon>
        <taxon>Neopterygii</taxon>
        <taxon>Teleostei</taxon>
        <taxon>Neoteleostei</taxon>
        <taxon>Acanthomorphata</taxon>
        <taxon>Eupercaria</taxon>
        <taxon>Tetraodontiformes</taxon>
        <taxon>Tetradontoidea</taxon>
        <taxon>Tetraodontidae</taxon>
        <taxon>Takifugu</taxon>
    </lineage>
</organism>
<keyword evidence="11 12" id="KW-0472">Membrane</keyword>
<dbReference type="InterPro" id="IPR006885">
    <property type="entry name" value="NADH_UbQ_FeS_4_mit-like"/>
</dbReference>
<evidence type="ECO:0000256" key="6">
    <source>
        <dbReference type="ARBA" id="ARBA00022660"/>
    </source>
</evidence>
<evidence type="ECO:0000256" key="13">
    <source>
        <dbReference type="SAM" id="MobiDB-lite"/>
    </source>
</evidence>
<feature type="region of interest" description="Disordered" evidence="13">
    <location>
        <begin position="219"/>
        <end position="246"/>
    </location>
</feature>
<evidence type="ECO:0000256" key="2">
    <source>
        <dbReference type="ARBA" id="ARBA00004443"/>
    </source>
</evidence>